<keyword evidence="2" id="KW-1185">Reference proteome</keyword>
<protein>
    <recommendedName>
        <fullName evidence="3">PLP-dependent transferase</fullName>
    </recommendedName>
</protein>
<comment type="caution">
    <text evidence="1">The sequence shown here is derived from an EMBL/GenBank/DDBJ whole genome shotgun (WGS) entry which is preliminary data.</text>
</comment>
<dbReference type="SUPFAM" id="SSF53383">
    <property type="entry name" value="PLP-dependent transferases"/>
    <property type="match status" value="1"/>
</dbReference>
<dbReference type="EMBL" id="JAUKUD010000006">
    <property type="protein sequence ID" value="KAK0741308.1"/>
    <property type="molecule type" value="Genomic_DNA"/>
</dbReference>
<organism evidence="1 2">
    <name type="scientific">Schizothecium vesticola</name>
    <dbReference type="NCBI Taxonomy" id="314040"/>
    <lineage>
        <taxon>Eukaryota</taxon>
        <taxon>Fungi</taxon>
        <taxon>Dikarya</taxon>
        <taxon>Ascomycota</taxon>
        <taxon>Pezizomycotina</taxon>
        <taxon>Sordariomycetes</taxon>
        <taxon>Sordariomycetidae</taxon>
        <taxon>Sordariales</taxon>
        <taxon>Schizotheciaceae</taxon>
        <taxon>Schizothecium</taxon>
    </lineage>
</organism>
<dbReference type="InterPro" id="IPR049704">
    <property type="entry name" value="Aminotrans_3_PPA_site"/>
</dbReference>
<evidence type="ECO:0000313" key="1">
    <source>
        <dbReference type="EMBL" id="KAK0741308.1"/>
    </source>
</evidence>
<dbReference type="Gene3D" id="3.40.640.10">
    <property type="entry name" value="Type I PLP-dependent aspartate aminotransferase-like (Major domain)"/>
    <property type="match status" value="1"/>
</dbReference>
<accession>A0AA40EL32</accession>
<dbReference type="Proteomes" id="UP001172155">
    <property type="component" value="Unassembled WGS sequence"/>
</dbReference>
<dbReference type="InterPro" id="IPR015424">
    <property type="entry name" value="PyrdxlP-dep_Trfase"/>
</dbReference>
<dbReference type="AlphaFoldDB" id="A0AA40EL32"/>
<evidence type="ECO:0008006" key="3">
    <source>
        <dbReference type="Google" id="ProtNLM"/>
    </source>
</evidence>
<name>A0AA40EL32_9PEZI</name>
<proteinExistence type="predicted"/>
<gene>
    <name evidence="1" type="ORF">B0T18DRAFT_472900</name>
</gene>
<dbReference type="PROSITE" id="PS00600">
    <property type="entry name" value="AA_TRANSFER_CLASS_3"/>
    <property type="match status" value="1"/>
</dbReference>
<evidence type="ECO:0000313" key="2">
    <source>
        <dbReference type="Proteomes" id="UP001172155"/>
    </source>
</evidence>
<reference evidence="1" key="1">
    <citation type="submission" date="2023-06" db="EMBL/GenBank/DDBJ databases">
        <title>Genome-scale phylogeny and comparative genomics of the fungal order Sordariales.</title>
        <authorList>
            <consortium name="Lawrence Berkeley National Laboratory"/>
            <person name="Hensen N."/>
            <person name="Bonometti L."/>
            <person name="Westerberg I."/>
            <person name="Brannstrom I.O."/>
            <person name="Guillou S."/>
            <person name="Cros-Aarteil S."/>
            <person name="Calhoun S."/>
            <person name="Haridas S."/>
            <person name="Kuo A."/>
            <person name="Mondo S."/>
            <person name="Pangilinan J."/>
            <person name="Riley R."/>
            <person name="LaButti K."/>
            <person name="Andreopoulos B."/>
            <person name="Lipzen A."/>
            <person name="Chen C."/>
            <person name="Yanf M."/>
            <person name="Daum C."/>
            <person name="Ng V."/>
            <person name="Clum A."/>
            <person name="Steindorff A."/>
            <person name="Ohm R."/>
            <person name="Martin F."/>
            <person name="Silar P."/>
            <person name="Natvig D."/>
            <person name="Lalanne C."/>
            <person name="Gautier V."/>
            <person name="Ament-velasquez S.L."/>
            <person name="Kruys A."/>
            <person name="Hutchinson M.I."/>
            <person name="Powell A.J."/>
            <person name="Barry K."/>
            <person name="Miller A.N."/>
            <person name="Grigoriev I.V."/>
            <person name="Debuchy R."/>
            <person name="Gladieux P."/>
            <person name="Thoren M.H."/>
            <person name="Johannesson H."/>
        </authorList>
    </citation>
    <scope>NUCLEOTIDE SEQUENCE</scope>
    <source>
        <strain evidence="1">SMH3187-1</strain>
    </source>
</reference>
<sequence>MEPPIISTPSLDHDFNNTWGIILSSTETKNRPLAGALFREYWNDPVSAERRYSKMLCQYTDMFEEFFNGWLPISYHGHVTDAMCPTTTASMMLRLSMFEMAGCRLGRPTSNPELRSTAAKRLGWDGIHLSAPCFALIENGYGAAMGPLASISPRSAWRDVSTGAPSIAVRLADLVSPPVLLRTLTDAKWGGCIGVIVEIVQNQASGRVLSPHELHSLREACTETGLLLAVDEALTAIHCGAPFAHQRPKYSGTVSPDLVFFGKALVVSGVGIRFDAPFTSKLGIRTTLDRRNTLEVWQYTGTQAMPMPLLISALGALEMAVAGDWVGRSKVIGRNSRELVSARDRRLGPRGLGGEDKVLGGLESFIFVRIEVFTTFMVMVATNRGPSTGWVRWLPRLDAHLMEEATLASILSATGTEWWKSFSVALERMGMEPEWCFWCGNHARNTRDVWCRTCCINACEVAGCLEQLAMHQCSKGKKS</sequence>
<dbReference type="InterPro" id="IPR015421">
    <property type="entry name" value="PyrdxlP-dep_Trfase_major"/>
</dbReference>